<evidence type="ECO:0000313" key="7">
    <source>
        <dbReference type="EMBL" id="BAN50428.1"/>
    </source>
</evidence>
<dbReference type="InterPro" id="IPR003594">
    <property type="entry name" value="HATPase_dom"/>
</dbReference>
<dbReference type="InterPro" id="IPR050736">
    <property type="entry name" value="Sensor_HK_Regulatory"/>
</dbReference>
<dbReference type="GO" id="GO:0000160">
    <property type="term" value="P:phosphorelay signal transduction system"/>
    <property type="evidence" value="ECO:0007669"/>
    <property type="project" value="UniProtKB-KW"/>
</dbReference>
<dbReference type="EC" id="2.7.13.3" evidence="2"/>
<evidence type="ECO:0000256" key="4">
    <source>
        <dbReference type="ARBA" id="ARBA00022777"/>
    </source>
</evidence>
<dbReference type="GO" id="GO:0004673">
    <property type="term" value="F:protein histidine kinase activity"/>
    <property type="evidence" value="ECO:0007669"/>
    <property type="project" value="UniProtKB-EC"/>
</dbReference>
<dbReference type="PROSITE" id="PS50109">
    <property type="entry name" value="HIS_KIN"/>
    <property type="match status" value="1"/>
</dbReference>
<dbReference type="PANTHER" id="PTHR43711">
    <property type="entry name" value="TWO-COMPONENT HISTIDINE KINASE"/>
    <property type="match status" value="1"/>
</dbReference>
<dbReference type="HOGENOM" id="CLU_2318023_0_0_6"/>
<dbReference type="PANTHER" id="PTHR43711:SF1">
    <property type="entry name" value="HISTIDINE KINASE 1"/>
    <property type="match status" value="1"/>
</dbReference>
<evidence type="ECO:0000259" key="6">
    <source>
        <dbReference type="PROSITE" id="PS50109"/>
    </source>
</evidence>
<dbReference type="InterPro" id="IPR005467">
    <property type="entry name" value="His_kinase_dom"/>
</dbReference>
<dbReference type="STRING" id="1245471.PCA10_46960"/>
<dbReference type="SMART" id="SM00387">
    <property type="entry name" value="HATPase_c"/>
    <property type="match status" value="1"/>
</dbReference>
<evidence type="ECO:0000256" key="3">
    <source>
        <dbReference type="ARBA" id="ARBA00022679"/>
    </source>
</evidence>
<organism evidence="7 8">
    <name type="scientific">Metapseudomonas resinovorans NBRC 106553</name>
    <dbReference type="NCBI Taxonomy" id="1245471"/>
    <lineage>
        <taxon>Bacteria</taxon>
        <taxon>Pseudomonadati</taxon>
        <taxon>Pseudomonadota</taxon>
        <taxon>Gammaproteobacteria</taxon>
        <taxon>Pseudomonadales</taxon>
        <taxon>Pseudomonadaceae</taxon>
        <taxon>Metapseudomonas</taxon>
    </lineage>
</organism>
<feature type="domain" description="Histidine kinase" evidence="6">
    <location>
        <begin position="1"/>
        <end position="97"/>
    </location>
</feature>
<keyword evidence="4 7" id="KW-0418">Kinase</keyword>
<dbReference type="Proteomes" id="UP000015503">
    <property type="component" value="Chromosome"/>
</dbReference>
<sequence>MLGNLLRNALHYTDSGSIRLVLTDQGFVVQDSGVGIPEEDREAMFRPFVRGPARRGDGLGLGLSLVQRICDNQGWKVGLSAVEPTGCRFEVLLKGRPGA</sequence>
<keyword evidence="5" id="KW-0902">Two-component regulatory system</keyword>
<dbReference type="SUPFAM" id="SSF55874">
    <property type="entry name" value="ATPase domain of HSP90 chaperone/DNA topoisomerase II/histidine kinase"/>
    <property type="match status" value="1"/>
</dbReference>
<evidence type="ECO:0000256" key="5">
    <source>
        <dbReference type="ARBA" id="ARBA00023012"/>
    </source>
</evidence>
<comment type="catalytic activity">
    <reaction evidence="1">
        <text>ATP + protein L-histidine = ADP + protein N-phospho-L-histidine.</text>
        <dbReference type="EC" id="2.7.13.3"/>
    </reaction>
</comment>
<evidence type="ECO:0000313" key="8">
    <source>
        <dbReference type="Proteomes" id="UP000015503"/>
    </source>
</evidence>
<name>S6AVX0_METRE</name>
<dbReference type="Gene3D" id="3.30.565.10">
    <property type="entry name" value="Histidine kinase-like ATPase, C-terminal domain"/>
    <property type="match status" value="1"/>
</dbReference>
<evidence type="ECO:0000256" key="2">
    <source>
        <dbReference type="ARBA" id="ARBA00012438"/>
    </source>
</evidence>
<keyword evidence="8" id="KW-1185">Reference proteome</keyword>
<gene>
    <name evidence="7" type="primary">colS</name>
    <name evidence="7" type="ORF">PCA10_46960</name>
</gene>
<dbReference type="PRINTS" id="PR00344">
    <property type="entry name" value="BCTRLSENSOR"/>
</dbReference>
<reference evidence="7 8" key="1">
    <citation type="journal article" date="2013" name="Genome Announc.">
        <title>Complete Genome Sequence of the Carbazole Degrader Pseudomonas resinovorans Strain CA10 (NBRC 106553).</title>
        <authorList>
            <person name="Shintani M."/>
            <person name="Hosoyama A."/>
            <person name="Ohji S."/>
            <person name="Tsuchikane K."/>
            <person name="Takarada H."/>
            <person name="Yamazoe A."/>
            <person name="Fujita N."/>
            <person name="Nojiri H."/>
        </authorList>
    </citation>
    <scope>NUCLEOTIDE SEQUENCE [LARGE SCALE GENOMIC DNA]</scope>
    <source>
        <strain evidence="7 8">NBRC 106553</strain>
    </source>
</reference>
<dbReference type="eggNOG" id="COG2205">
    <property type="taxonomic scope" value="Bacteria"/>
</dbReference>
<accession>S6AVX0</accession>
<dbReference type="PATRIC" id="fig|1245471.3.peg.4755"/>
<evidence type="ECO:0000256" key="1">
    <source>
        <dbReference type="ARBA" id="ARBA00000085"/>
    </source>
</evidence>
<dbReference type="InterPro" id="IPR036890">
    <property type="entry name" value="HATPase_C_sf"/>
</dbReference>
<keyword evidence="3" id="KW-0808">Transferase</keyword>
<protein>
    <recommendedName>
        <fullName evidence="2">histidine kinase</fullName>
        <ecNumber evidence="2">2.7.13.3</ecNumber>
    </recommendedName>
</protein>
<dbReference type="InterPro" id="IPR004358">
    <property type="entry name" value="Sig_transdc_His_kin-like_C"/>
</dbReference>
<dbReference type="Pfam" id="PF02518">
    <property type="entry name" value="HATPase_c"/>
    <property type="match status" value="1"/>
</dbReference>
<dbReference type="AlphaFoldDB" id="S6AVX0"/>
<dbReference type="KEGG" id="pre:PCA10_46960"/>
<proteinExistence type="predicted"/>
<dbReference type="EMBL" id="AP013068">
    <property type="protein sequence ID" value="BAN50428.1"/>
    <property type="molecule type" value="Genomic_DNA"/>
</dbReference>